<evidence type="ECO:0000313" key="6">
    <source>
        <dbReference type="EMBL" id="MBB5751730.1"/>
    </source>
</evidence>
<dbReference type="PROSITE" id="PS51007">
    <property type="entry name" value="CYTC"/>
    <property type="match status" value="2"/>
</dbReference>
<dbReference type="Proteomes" id="UP000523821">
    <property type="component" value="Unassembled WGS sequence"/>
</dbReference>
<keyword evidence="1 4" id="KW-0349">Heme</keyword>
<keyword evidence="2 4" id="KW-0479">Metal-binding</keyword>
<dbReference type="Gene3D" id="1.10.760.10">
    <property type="entry name" value="Cytochrome c-like domain"/>
    <property type="match status" value="1"/>
</dbReference>
<protein>
    <submittedName>
        <fullName evidence="6">Mono/diheme cytochrome c family protein</fullName>
    </submittedName>
</protein>
<organism evidence="6 7">
    <name type="scientific">Prosthecomicrobium pneumaticum</name>
    <dbReference type="NCBI Taxonomy" id="81895"/>
    <lineage>
        <taxon>Bacteria</taxon>
        <taxon>Pseudomonadati</taxon>
        <taxon>Pseudomonadota</taxon>
        <taxon>Alphaproteobacteria</taxon>
        <taxon>Hyphomicrobiales</taxon>
        <taxon>Kaistiaceae</taxon>
        <taxon>Prosthecomicrobium</taxon>
    </lineage>
</organism>
<sequence>MRRALIVLVLLAALAGGAFWALTAPRPLEAAVLPAEAGDPTRGEALFWAGGCAGCHAAPGAEGDAKRLLAGGVAIRTEFGTFHAPNISPDPEHGIGKWSTLDFVNAMKKGLAPDGSHLYPAFPYTSYQRMTVSDLVDLDAFLKTLPADATPSRPHDLAFPYSFRRGLGLWKLLYLDGETFTPDPAKSDAVNRGAYLVEGPGHCGECHTPRTVLGGLDRAHAFAGAPNPDGPGTIPNITSGKGGIADWTAEDIAAALETGFTPDFDSLGGSMAEVQRNMAHLTPDDRLAIGLYLKQLPPQDTAP</sequence>
<name>A0A7W9CTR3_9HYPH</name>
<accession>A0A7W9CTR3</accession>
<dbReference type="EMBL" id="JACHOO010000002">
    <property type="protein sequence ID" value="MBB5751730.1"/>
    <property type="molecule type" value="Genomic_DNA"/>
</dbReference>
<dbReference type="GO" id="GO:0020037">
    <property type="term" value="F:heme binding"/>
    <property type="evidence" value="ECO:0007669"/>
    <property type="project" value="InterPro"/>
</dbReference>
<dbReference type="PANTHER" id="PTHR35008:SF8">
    <property type="entry name" value="ALCOHOL DEHYDROGENASE CYTOCHROME C SUBUNIT"/>
    <property type="match status" value="1"/>
</dbReference>
<evidence type="ECO:0000259" key="5">
    <source>
        <dbReference type="PROSITE" id="PS51007"/>
    </source>
</evidence>
<feature type="domain" description="Cytochrome c" evidence="5">
    <location>
        <begin position="188"/>
        <end position="297"/>
    </location>
</feature>
<dbReference type="InterPro" id="IPR009056">
    <property type="entry name" value="Cyt_c-like_dom"/>
</dbReference>
<comment type="caution">
    <text evidence="6">The sequence shown here is derived from an EMBL/GenBank/DDBJ whole genome shotgun (WGS) entry which is preliminary data.</text>
</comment>
<dbReference type="SUPFAM" id="SSF46626">
    <property type="entry name" value="Cytochrome c"/>
    <property type="match status" value="2"/>
</dbReference>
<dbReference type="InterPro" id="IPR036909">
    <property type="entry name" value="Cyt_c-like_dom_sf"/>
</dbReference>
<dbReference type="PANTHER" id="PTHR35008">
    <property type="entry name" value="BLL4482 PROTEIN-RELATED"/>
    <property type="match status" value="1"/>
</dbReference>
<evidence type="ECO:0000256" key="2">
    <source>
        <dbReference type="ARBA" id="ARBA00022723"/>
    </source>
</evidence>
<evidence type="ECO:0000256" key="3">
    <source>
        <dbReference type="ARBA" id="ARBA00023004"/>
    </source>
</evidence>
<dbReference type="AlphaFoldDB" id="A0A7W9CTR3"/>
<evidence type="ECO:0000256" key="1">
    <source>
        <dbReference type="ARBA" id="ARBA00022617"/>
    </source>
</evidence>
<gene>
    <name evidence="6" type="ORF">GGQ63_000782</name>
</gene>
<dbReference type="Pfam" id="PF00034">
    <property type="entry name" value="Cytochrom_C"/>
    <property type="match status" value="1"/>
</dbReference>
<keyword evidence="3 4" id="KW-0408">Iron</keyword>
<feature type="domain" description="Cytochrome c" evidence="5">
    <location>
        <begin position="38"/>
        <end position="146"/>
    </location>
</feature>
<dbReference type="RefSeq" id="WP_183852756.1">
    <property type="nucleotide sequence ID" value="NZ_JACHOO010000002.1"/>
</dbReference>
<reference evidence="6 7" key="1">
    <citation type="submission" date="2020-08" db="EMBL/GenBank/DDBJ databases">
        <title>Genomic Encyclopedia of Type Strains, Phase IV (KMG-IV): sequencing the most valuable type-strain genomes for metagenomic binning, comparative biology and taxonomic classification.</title>
        <authorList>
            <person name="Goeker M."/>
        </authorList>
    </citation>
    <scope>NUCLEOTIDE SEQUENCE [LARGE SCALE GENOMIC DNA]</scope>
    <source>
        <strain evidence="6 7">DSM 16268</strain>
    </source>
</reference>
<dbReference type="GO" id="GO:0009055">
    <property type="term" value="F:electron transfer activity"/>
    <property type="evidence" value="ECO:0007669"/>
    <property type="project" value="InterPro"/>
</dbReference>
<keyword evidence="7" id="KW-1185">Reference proteome</keyword>
<evidence type="ECO:0000313" key="7">
    <source>
        <dbReference type="Proteomes" id="UP000523821"/>
    </source>
</evidence>
<dbReference type="GO" id="GO:0046872">
    <property type="term" value="F:metal ion binding"/>
    <property type="evidence" value="ECO:0007669"/>
    <property type="project" value="UniProtKB-KW"/>
</dbReference>
<evidence type="ECO:0000256" key="4">
    <source>
        <dbReference type="PROSITE-ProRule" id="PRU00433"/>
    </source>
</evidence>
<proteinExistence type="predicted"/>
<dbReference type="InterPro" id="IPR051459">
    <property type="entry name" value="Cytochrome_c-type_DH"/>
</dbReference>